<evidence type="ECO:0000313" key="1">
    <source>
        <dbReference type="EMBL" id="KAK3778380.1"/>
    </source>
</evidence>
<reference evidence="1" key="1">
    <citation type="journal article" date="2023" name="G3 (Bethesda)">
        <title>A reference genome for the long-term kleptoplast-retaining sea slug Elysia crispata morphotype clarki.</title>
        <authorList>
            <person name="Eastman K.E."/>
            <person name="Pendleton A.L."/>
            <person name="Shaikh M.A."/>
            <person name="Suttiyut T."/>
            <person name="Ogas R."/>
            <person name="Tomko P."/>
            <person name="Gavelis G."/>
            <person name="Widhalm J.R."/>
            <person name="Wisecaver J.H."/>
        </authorList>
    </citation>
    <scope>NUCLEOTIDE SEQUENCE</scope>
    <source>
        <strain evidence="1">ECLA1</strain>
    </source>
</reference>
<organism evidence="1 2">
    <name type="scientific">Elysia crispata</name>
    <name type="common">lettuce slug</name>
    <dbReference type="NCBI Taxonomy" id="231223"/>
    <lineage>
        <taxon>Eukaryota</taxon>
        <taxon>Metazoa</taxon>
        <taxon>Spiralia</taxon>
        <taxon>Lophotrochozoa</taxon>
        <taxon>Mollusca</taxon>
        <taxon>Gastropoda</taxon>
        <taxon>Heterobranchia</taxon>
        <taxon>Euthyneura</taxon>
        <taxon>Panpulmonata</taxon>
        <taxon>Sacoglossa</taxon>
        <taxon>Placobranchoidea</taxon>
        <taxon>Plakobranchidae</taxon>
        <taxon>Elysia</taxon>
    </lineage>
</organism>
<gene>
    <name evidence="1" type="ORF">RRG08_057381</name>
</gene>
<dbReference type="AlphaFoldDB" id="A0AAE1DQD2"/>
<evidence type="ECO:0000313" key="2">
    <source>
        <dbReference type="Proteomes" id="UP001283361"/>
    </source>
</evidence>
<proteinExistence type="predicted"/>
<dbReference type="Proteomes" id="UP001283361">
    <property type="component" value="Unassembled WGS sequence"/>
</dbReference>
<dbReference type="EMBL" id="JAWDGP010002966">
    <property type="protein sequence ID" value="KAK3778380.1"/>
    <property type="molecule type" value="Genomic_DNA"/>
</dbReference>
<keyword evidence="2" id="KW-1185">Reference proteome</keyword>
<name>A0AAE1DQD2_9GAST</name>
<comment type="caution">
    <text evidence="1">The sequence shown here is derived from an EMBL/GenBank/DDBJ whole genome shotgun (WGS) entry which is preliminary data.</text>
</comment>
<sequence length="129" mass="14785">MCFQFEDIRIPIPVRLLLKGKNNCQPGHQGDVKLGYRMTLLSIVGSTVYRSDNCQTVKSTPVSLLGLRVFLTQNQEFLNNNAADAFKQKTPWRPRPWSQPLTQICRSLRSDLPARQRQLYAIFIAYISS</sequence>
<accession>A0AAE1DQD2</accession>
<protein>
    <submittedName>
        <fullName evidence="1">Uncharacterized protein</fullName>
    </submittedName>
</protein>